<keyword evidence="8" id="KW-0862">Zinc</keyword>
<dbReference type="GO" id="GO:0032876">
    <property type="term" value="P:negative regulation of DNA endoreduplication"/>
    <property type="evidence" value="ECO:0007669"/>
    <property type="project" value="EnsemblPlants"/>
</dbReference>
<evidence type="ECO:0000256" key="2">
    <source>
        <dbReference type="ARBA" id="ARBA00004718"/>
    </source>
</evidence>
<dbReference type="GO" id="GO:0010082">
    <property type="term" value="P:regulation of root meristem growth"/>
    <property type="evidence" value="ECO:0007669"/>
    <property type="project" value="EnsemblPlants"/>
</dbReference>
<dbReference type="KEGG" id="atr:18442282"/>
<comment type="similarity">
    <text evidence="3">Belongs to the NSE2 family.</text>
</comment>
<dbReference type="STRING" id="13333.W1Q0H2"/>
<evidence type="ECO:0000256" key="7">
    <source>
        <dbReference type="ARBA" id="ARBA00022786"/>
    </source>
</evidence>
<dbReference type="InterPro" id="IPR026846">
    <property type="entry name" value="Nse2(Mms21)"/>
</dbReference>
<proteinExistence type="inferred from homology"/>
<evidence type="ECO:0000256" key="4">
    <source>
        <dbReference type="ARBA" id="ARBA00022679"/>
    </source>
</evidence>
<keyword evidence="14" id="KW-1185">Reference proteome</keyword>
<dbReference type="AlphaFoldDB" id="W1Q0H2"/>
<dbReference type="GO" id="GO:0048509">
    <property type="term" value="P:regulation of meristem development"/>
    <property type="evidence" value="ECO:0007669"/>
    <property type="project" value="EnsemblPlants"/>
</dbReference>
<dbReference type="eggNOG" id="KOG2979">
    <property type="taxonomic scope" value="Eukaryota"/>
</dbReference>
<dbReference type="Gene3D" id="3.30.40.10">
    <property type="entry name" value="Zinc/RING finger domain, C3HC4 (zinc finger)"/>
    <property type="match status" value="1"/>
</dbReference>
<dbReference type="GO" id="GO:0045931">
    <property type="term" value="P:positive regulation of mitotic cell cycle"/>
    <property type="evidence" value="ECO:0007669"/>
    <property type="project" value="EnsemblPlants"/>
</dbReference>
<evidence type="ECO:0000256" key="10">
    <source>
        <dbReference type="PROSITE-ProRule" id="PRU00452"/>
    </source>
</evidence>
<dbReference type="InterPro" id="IPR004181">
    <property type="entry name" value="Znf_MIZ"/>
</dbReference>
<evidence type="ECO:0000256" key="8">
    <source>
        <dbReference type="ARBA" id="ARBA00022833"/>
    </source>
</evidence>
<keyword evidence="5" id="KW-0479">Metal-binding</keyword>
<dbReference type="GO" id="GO:0005634">
    <property type="term" value="C:nucleus"/>
    <property type="evidence" value="ECO:0000318"/>
    <property type="project" value="GO_Central"/>
</dbReference>
<dbReference type="PROSITE" id="PS51044">
    <property type="entry name" value="ZF_SP_RING"/>
    <property type="match status" value="1"/>
</dbReference>
<reference evidence="14" key="1">
    <citation type="journal article" date="2013" name="Science">
        <title>The Amborella genome and the evolution of flowering plants.</title>
        <authorList>
            <consortium name="Amborella Genome Project"/>
        </authorList>
    </citation>
    <scope>NUCLEOTIDE SEQUENCE [LARGE SCALE GENOMIC DNA]</scope>
</reference>
<evidence type="ECO:0000313" key="14">
    <source>
        <dbReference type="Proteomes" id="UP000017836"/>
    </source>
</evidence>
<evidence type="ECO:0000256" key="3">
    <source>
        <dbReference type="ARBA" id="ARBA00008212"/>
    </source>
</evidence>
<evidence type="ECO:0000259" key="12">
    <source>
        <dbReference type="PROSITE" id="PS51044"/>
    </source>
</evidence>
<dbReference type="Gramene" id="ERN14034">
    <property type="protein sequence ID" value="ERN14034"/>
    <property type="gene ID" value="AMTR_s00021p00204780"/>
</dbReference>
<evidence type="ECO:0000256" key="9">
    <source>
        <dbReference type="ARBA" id="ARBA00023242"/>
    </source>
</evidence>
<keyword evidence="7" id="KW-0833">Ubl conjugation pathway</keyword>
<feature type="region of interest" description="Disordered" evidence="11">
    <location>
        <begin position="1"/>
        <end position="21"/>
    </location>
</feature>
<dbReference type="PANTHER" id="PTHR21330">
    <property type="entry name" value="E3 SUMO-PROTEIN LIGASE NSE2"/>
    <property type="match status" value="1"/>
</dbReference>
<dbReference type="OMA" id="VECKHIY"/>
<dbReference type="CDD" id="cd16651">
    <property type="entry name" value="SPL-RING_NSE2"/>
    <property type="match status" value="1"/>
</dbReference>
<dbReference type="GO" id="GO:0080038">
    <property type="term" value="P:positive regulation of cytokinin-activated signaling pathway"/>
    <property type="evidence" value="ECO:0007669"/>
    <property type="project" value="EnsemblPlants"/>
</dbReference>
<sequence>MASASTTAPPDGGGGRMSVAASNLGRENQTLIVDLRKALGTIKMMAEDLERDNRFEMVKELEDATLELLAASDDAAHFSSALQSIGMNYRSGNEATDFKKLIEKEVIKLKEQSSFVPQSHPLFRQFKEVIWNVHHAGEPMPGEEQEEVIMTTSQSNILNITCPLSGKPVIELENPVRSMDCKHIYEEQAIKHYMRTRRTRCQCPVAGCPKILEGERVTCDPLLRIELDEMRARSNRTTESHLVEDFTELDDNEDD</sequence>
<dbReference type="HOGENOM" id="CLU_099247_0_0_1"/>
<dbReference type="SUPFAM" id="SSF57850">
    <property type="entry name" value="RING/U-box"/>
    <property type="match status" value="1"/>
</dbReference>
<dbReference type="GO" id="GO:0000724">
    <property type="term" value="P:double-strand break repair via homologous recombination"/>
    <property type="evidence" value="ECO:0000318"/>
    <property type="project" value="GO_Central"/>
</dbReference>
<dbReference type="GO" id="GO:0060250">
    <property type="term" value="P:germ-line stem-cell niche homeostasis"/>
    <property type="evidence" value="ECO:0007669"/>
    <property type="project" value="EnsemblPlants"/>
</dbReference>
<keyword evidence="9" id="KW-0539">Nucleus</keyword>
<evidence type="ECO:0000256" key="11">
    <source>
        <dbReference type="SAM" id="MobiDB-lite"/>
    </source>
</evidence>
<dbReference type="GO" id="GO:0016925">
    <property type="term" value="P:protein sumoylation"/>
    <property type="evidence" value="ECO:0000318"/>
    <property type="project" value="GO_Central"/>
</dbReference>
<protein>
    <recommendedName>
        <fullName evidence="12">SP-RING-type domain-containing protein</fullName>
    </recommendedName>
</protein>
<dbReference type="OrthoDB" id="26899at2759"/>
<dbReference type="UniPathway" id="UPA00886"/>
<dbReference type="GO" id="GO:0030915">
    <property type="term" value="C:Smc5-Smc6 complex"/>
    <property type="evidence" value="ECO:0000318"/>
    <property type="project" value="GO_Central"/>
</dbReference>
<accession>W1Q0H2</accession>
<dbReference type="GO" id="GO:0008270">
    <property type="term" value="F:zinc ion binding"/>
    <property type="evidence" value="ECO:0007669"/>
    <property type="project" value="UniProtKB-KW"/>
</dbReference>
<dbReference type="Proteomes" id="UP000017836">
    <property type="component" value="Unassembled WGS sequence"/>
</dbReference>
<dbReference type="InterPro" id="IPR013083">
    <property type="entry name" value="Znf_RING/FYVE/PHD"/>
</dbReference>
<dbReference type="Pfam" id="PF11789">
    <property type="entry name" value="zf-Nse"/>
    <property type="match status" value="1"/>
</dbReference>
<organism evidence="13 14">
    <name type="scientific">Amborella trichopoda</name>
    <dbReference type="NCBI Taxonomy" id="13333"/>
    <lineage>
        <taxon>Eukaryota</taxon>
        <taxon>Viridiplantae</taxon>
        <taxon>Streptophyta</taxon>
        <taxon>Embryophyta</taxon>
        <taxon>Tracheophyta</taxon>
        <taxon>Spermatophyta</taxon>
        <taxon>Magnoliopsida</taxon>
        <taxon>Amborellales</taxon>
        <taxon>Amborellaceae</taxon>
        <taxon>Amborella</taxon>
    </lineage>
</organism>
<dbReference type="GO" id="GO:0061665">
    <property type="term" value="F:SUMO ligase activity"/>
    <property type="evidence" value="ECO:0000318"/>
    <property type="project" value="GO_Central"/>
</dbReference>
<dbReference type="PANTHER" id="PTHR21330:SF1">
    <property type="entry name" value="E3 SUMO-PROTEIN LIGASE NSE2"/>
    <property type="match status" value="1"/>
</dbReference>
<dbReference type="EMBL" id="KI392560">
    <property type="protein sequence ID" value="ERN14034.1"/>
    <property type="molecule type" value="Genomic_DNA"/>
</dbReference>
<name>W1Q0H2_AMBTC</name>
<keyword evidence="6 10" id="KW-0863">Zinc-finger</keyword>
<evidence type="ECO:0000313" key="13">
    <source>
        <dbReference type="EMBL" id="ERN14034.1"/>
    </source>
</evidence>
<feature type="domain" description="SP-RING-type" evidence="12">
    <location>
        <begin position="144"/>
        <end position="232"/>
    </location>
</feature>
<evidence type="ECO:0000256" key="6">
    <source>
        <dbReference type="ARBA" id="ARBA00022771"/>
    </source>
</evidence>
<keyword evidence="4" id="KW-0808">Transferase</keyword>
<evidence type="ECO:0000256" key="5">
    <source>
        <dbReference type="ARBA" id="ARBA00022723"/>
    </source>
</evidence>
<dbReference type="GO" id="GO:0008284">
    <property type="term" value="P:positive regulation of cell population proliferation"/>
    <property type="evidence" value="ECO:0007669"/>
    <property type="project" value="EnsemblPlants"/>
</dbReference>
<evidence type="ECO:0000256" key="1">
    <source>
        <dbReference type="ARBA" id="ARBA00004123"/>
    </source>
</evidence>
<gene>
    <name evidence="13" type="ORF">AMTR_s00021p00204780</name>
</gene>
<comment type="pathway">
    <text evidence="2">Protein modification; protein sumoylation.</text>
</comment>
<comment type="subcellular location">
    <subcellularLocation>
        <location evidence="1">Nucleus</location>
    </subcellularLocation>
</comment>